<dbReference type="Pfam" id="PF01965">
    <property type="entry name" value="DJ-1_PfpI"/>
    <property type="match status" value="1"/>
</dbReference>
<dbReference type="AlphaFoldDB" id="A0A9D1EEN1"/>
<dbReference type="SUPFAM" id="SSF52317">
    <property type="entry name" value="Class I glutamine amidotransferase-like"/>
    <property type="match status" value="1"/>
</dbReference>
<organism evidence="2 3">
    <name type="scientific">Candidatus Fimimorpha faecalis</name>
    <dbReference type="NCBI Taxonomy" id="2840824"/>
    <lineage>
        <taxon>Bacteria</taxon>
        <taxon>Bacillati</taxon>
        <taxon>Bacillota</taxon>
        <taxon>Clostridia</taxon>
        <taxon>Eubacteriales</taxon>
        <taxon>Candidatus Fimimorpha</taxon>
    </lineage>
</organism>
<accession>A0A9D1EEN1</accession>
<feature type="domain" description="DJ-1/PfpI" evidence="1">
    <location>
        <begin position="3"/>
        <end position="164"/>
    </location>
</feature>
<sequence length="183" mass="19958">MSKVYAFLADGFEEVEALAVIDVLRRANVDVTTFSVMNRFEVNGSHNIIIKADKLIEEADWSEADVLFLPGGMPGTLNLGACSRLTDQIKQFFKEGKRIAAICAAPSVLGQLHILEGKKATCYPGFEDKLLGAEHVKDGVVTDGTITTARGMGYAVDLGLELVKLLVGQETSDEIRESIQYNY</sequence>
<dbReference type="InterPro" id="IPR029062">
    <property type="entry name" value="Class_I_gatase-like"/>
</dbReference>
<evidence type="ECO:0000313" key="3">
    <source>
        <dbReference type="Proteomes" id="UP000824201"/>
    </source>
</evidence>
<dbReference type="Proteomes" id="UP000824201">
    <property type="component" value="Unassembled WGS sequence"/>
</dbReference>
<dbReference type="InterPro" id="IPR006287">
    <property type="entry name" value="DJ-1"/>
</dbReference>
<comment type="caution">
    <text evidence="2">The sequence shown here is derived from an EMBL/GenBank/DDBJ whole genome shotgun (WGS) entry which is preliminary data.</text>
</comment>
<dbReference type="CDD" id="cd03135">
    <property type="entry name" value="GATase1_DJ-1"/>
    <property type="match status" value="1"/>
</dbReference>
<dbReference type="PANTHER" id="PTHR48094:SF12">
    <property type="entry name" value="PARKINSON DISEASE PROTEIN 7 HOMOLOG"/>
    <property type="match status" value="1"/>
</dbReference>
<proteinExistence type="predicted"/>
<reference evidence="2" key="2">
    <citation type="journal article" date="2021" name="PeerJ">
        <title>Extensive microbial diversity within the chicken gut microbiome revealed by metagenomics and culture.</title>
        <authorList>
            <person name="Gilroy R."/>
            <person name="Ravi A."/>
            <person name="Getino M."/>
            <person name="Pursley I."/>
            <person name="Horton D.L."/>
            <person name="Alikhan N.F."/>
            <person name="Baker D."/>
            <person name="Gharbi K."/>
            <person name="Hall N."/>
            <person name="Watson M."/>
            <person name="Adriaenssens E.M."/>
            <person name="Foster-Nyarko E."/>
            <person name="Jarju S."/>
            <person name="Secka A."/>
            <person name="Antonio M."/>
            <person name="Oren A."/>
            <person name="Chaudhuri R.R."/>
            <person name="La Ragione R."/>
            <person name="Hildebrand F."/>
            <person name="Pallen M.J."/>
        </authorList>
    </citation>
    <scope>NUCLEOTIDE SEQUENCE</scope>
    <source>
        <strain evidence="2">ChiW13-3771</strain>
    </source>
</reference>
<dbReference type="InterPro" id="IPR002818">
    <property type="entry name" value="DJ-1/PfpI"/>
</dbReference>
<dbReference type="InterPro" id="IPR050325">
    <property type="entry name" value="Prot/Nucl_acid_deglycase"/>
</dbReference>
<dbReference type="GO" id="GO:0005737">
    <property type="term" value="C:cytoplasm"/>
    <property type="evidence" value="ECO:0007669"/>
    <property type="project" value="TreeGrafter"/>
</dbReference>
<dbReference type="Gene3D" id="3.40.50.880">
    <property type="match status" value="1"/>
</dbReference>
<reference evidence="2" key="1">
    <citation type="submission" date="2020-10" db="EMBL/GenBank/DDBJ databases">
        <authorList>
            <person name="Gilroy R."/>
        </authorList>
    </citation>
    <scope>NUCLEOTIDE SEQUENCE</scope>
    <source>
        <strain evidence="2">ChiW13-3771</strain>
    </source>
</reference>
<dbReference type="NCBIfam" id="TIGR01383">
    <property type="entry name" value="not_thiJ"/>
    <property type="match status" value="1"/>
</dbReference>
<dbReference type="EMBL" id="DVHN01000072">
    <property type="protein sequence ID" value="HIR88583.1"/>
    <property type="molecule type" value="Genomic_DNA"/>
</dbReference>
<evidence type="ECO:0000313" key="2">
    <source>
        <dbReference type="EMBL" id="HIR88583.1"/>
    </source>
</evidence>
<dbReference type="PANTHER" id="PTHR48094">
    <property type="entry name" value="PROTEIN/NUCLEIC ACID DEGLYCASE DJ-1-RELATED"/>
    <property type="match status" value="1"/>
</dbReference>
<name>A0A9D1EEN1_9FIRM</name>
<evidence type="ECO:0000259" key="1">
    <source>
        <dbReference type="Pfam" id="PF01965"/>
    </source>
</evidence>
<gene>
    <name evidence="2" type="ORF">IAC96_06480</name>
</gene>
<protein>
    <submittedName>
        <fullName evidence="2">DJ-1/PfpI family protein</fullName>
    </submittedName>
</protein>